<proteinExistence type="predicted"/>
<dbReference type="Proteomes" id="UP000006052">
    <property type="component" value="Chromosome"/>
</dbReference>
<sequence>MYGLIRWYYVIFLLYYSIEVCHGSWKILFDDVILPKTTRINMQCIVNHVYNLIITGL</sequence>
<feature type="transmembrane region" description="Helical" evidence="1">
    <location>
        <begin position="6"/>
        <end position="29"/>
    </location>
</feature>
<organism evidence="2 3">
    <name type="scientific">Alistipes finegoldii (strain DSM 17242 / JCM 16770 / CCUG 46020 / CIP 107999 / KCTC 15236 / AHN 2437)</name>
    <dbReference type="NCBI Taxonomy" id="679935"/>
    <lineage>
        <taxon>Bacteria</taxon>
        <taxon>Pseudomonadati</taxon>
        <taxon>Bacteroidota</taxon>
        <taxon>Bacteroidia</taxon>
        <taxon>Bacteroidales</taxon>
        <taxon>Rikenellaceae</taxon>
        <taxon>Alistipes</taxon>
    </lineage>
</organism>
<keyword evidence="1" id="KW-0812">Transmembrane</keyword>
<keyword evidence="1" id="KW-1133">Transmembrane helix</keyword>
<dbReference type="KEGG" id="afd:Alfi_1672"/>
<dbReference type="AlphaFoldDB" id="I3YLY5"/>
<evidence type="ECO:0000313" key="2">
    <source>
        <dbReference type="EMBL" id="AFL78003.1"/>
    </source>
</evidence>
<reference evidence="3" key="1">
    <citation type="journal article" date="2013" name="Stand. Genomic Sci.">
        <title>Complete genome sequence of the bile-resistant pigment-producing anaerobe Alistipes finegoldii type strain (AHN2437(T)).</title>
        <authorList>
            <person name="Mavromatis K."/>
            <person name="Stackebrandt E."/>
            <person name="Munk C."/>
            <person name="Lapidus A."/>
            <person name="Nolan M."/>
            <person name="Lucas S."/>
            <person name="Hammon N."/>
            <person name="Deshpande S."/>
            <person name="Cheng J.F."/>
            <person name="Tapia R."/>
            <person name="Goodwin L.A."/>
            <person name="Pitluck S."/>
            <person name="Liolios K."/>
            <person name="Pagani I."/>
            <person name="Ivanova N."/>
            <person name="Mikhailova N."/>
            <person name="Huntemann M."/>
            <person name="Pati A."/>
            <person name="Chen A."/>
            <person name="Palaniappan K."/>
            <person name="Land M."/>
            <person name="Hauser L."/>
            <person name="Rohde M."/>
            <person name="Gronow S."/>
            <person name="Goker M."/>
            <person name="Detter J.C."/>
            <person name="Bristow J."/>
            <person name="Eisen J.A."/>
            <person name="Markowitz V."/>
            <person name="Hugenholtz P."/>
            <person name="Kyrpides N.C."/>
            <person name="Klenk H.P."/>
            <person name="Woyke T."/>
        </authorList>
    </citation>
    <scope>NUCLEOTIDE SEQUENCE</scope>
    <source>
        <strain evidence="3">DSM 17242 / JCM 16770 / AHN 2437 / CCUG 46020 / CIP 107999</strain>
    </source>
</reference>
<evidence type="ECO:0000256" key="1">
    <source>
        <dbReference type="SAM" id="Phobius"/>
    </source>
</evidence>
<keyword evidence="1" id="KW-0472">Membrane</keyword>
<protein>
    <recommendedName>
        <fullName evidence="4">Transposase</fullName>
    </recommendedName>
</protein>
<name>I3YLY5_ALIFI</name>
<dbReference type="STRING" id="679935.Alfi_1672"/>
<dbReference type="HOGENOM" id="CLU_2986308_0_0_10"/>
<gene>
    <name evidence="2" type="ordered locus">Alfi_1672</name>
</gene>
<accession>I3YLY5</accession>
<evidence type="ECO:0008006" key="4">
    <source>
        <dbReference type="Google" id="ProtNLM"/>
    </source>
</evidence>
<evidence type="ECO:0000313" key="3">
    <source>
        <dbReference type="Proteomes" id="UP000006052"/>
    </source>
</evidence>
<dbReference type="EMBL" id="CP003274">
    <property type="protein sequence ID" value="AFL78003.1"/>
    <property type="molecule type" value="Genomic_DNA"/>
</dbReference>